<evidence type="ECO:0000256" key="11">
    <source>
        <dbReference type="SAM" id="MobiDB-lite"/>
    </source>
</evidence>
<name>A0A9W4I4C2_PENOL</name>
<evidence type="ECO:0000259" key="12">
    <source>
        <dbReference type="Pfam" id="PF03908"/>
    </source>
</evidence>
<protein>
    <recommendedName>
        <fullName evidence="12">Sec20 C-terminal domain-containing protein</fullName>
    </recommendedName>
</protein>
<dbReference type="InterPro" id="IPR056173">
    <property type="entry name" value="Sec20_C"/>
</dbReference>
<dbReference type="PANTHER" id="PTHR12825">
    <property type="entry name" value="BNIP1-RELATED"/>
    <property type="match status" value="1"/>
</dbReference>
<keyword evidence="8" id="KW-0472">Membrane</keyword>
<evidence type="ECO:0000256" key="2">
    <source>
        <dbReference type="ARBA" id="ARBA00022448"/>
    </source>
</evidence>
<evidence type="ECO:0000256" key="8">
    <source>
        <dbReference type="ARBA" id="ARBA00023136"/>
    </source>
</evidence>
<dbReference type="OrthoDB" id="46868at2759"/>
<dbReference type="InterPro" id="IPR005606">
    <property type="entry name" value="Sec20"/>
</dbReference>
<keyword evidence="14" id="KW-1185">Reference proteome</keyword>
<keyword evidence="6" id="KW-1133">Transmembrane helix</keyword>
<dbReference type="GO" id="GO:0006890">
    <property type="term" value="P:retrograde vesicle-mediated transport, Golgi to endoplasmic reticulum"/>
    <property type="evidence" value="ECO:0007669"/>
    <property type="project" value="InterPro"/>
</dbReference>
<sequence>MSPTAALQGRLKELSTAQSNIQPLVTRLHEFTASIGQGDEARLELGAEIHSQLKDAEQELELLRVEVEALGVGIDTKKRQSAAHGEKEAEKERIATMAERLAADLKRTRSDFRNAQLQAKRNTELAKRKEKDLLLSRSTTSEQKQPTEKLTQDDIVLNASNDVTSALRRTHQLMQAELSRSQFAQETLDQSTAAISSLTESYSSLDTLLSSSRSLANSLLRSQKSDTWYLETAFYILIGTISWLLFRRLLYGPLWWLVWQPLKLVARVTFATLGTVGLSSTAVQSASGSLSGDVSSAIQNTATAVVTGTMTSASTAWEEEPSAPVDSDRVMDKIADMVEEENQRAIDIDDVTPEERARQEELPRNPKKRMFEAEVDDSVHDEL</sequence>
<keyword evidence="3" id="KW-0812">Transmembrane</keyword>
<evidence type="ECO:0000256" key="3">
    <source>
        <dbReference type="ARBA" id="ARBA00022692"/>
    </source>
</evidence>
<feature type="coiled-coil region" evidence="10">
    <location>
        <begin position="46"/>
        <end position="73"/>
    </location>
</feature>
<gene>
    <name evidence="13" type="ORF">POLS_LOCUS8533</name>
</gene>
<dbReference type="AlphaFoldDB" id="A0A9W4I4C2"/>
<organism evidence="13 14">
    <name type="scientific">Penicillium olsonii</name>
    <dbReference type="NCBI Taxonomy" id="99116"/>
    <lineage>
        <taxon>Eukaryota</taxon>
        <taxon>Fungi</taxon>
        <taxon>Dikarya</taxon>
        <taxon>Ascomycota</taxon>
        <taxon>Pezizomycotina</taxon>
        <taxon>Eurotiomycetes</taxon>
        <taxon>Eurotiomycetidae</taxon>
        <taxon>Eurotiales</taxon>
        <taxon>Aspergillaceae</taxon>
        <taxon>Penicillium</taxon>
    </lineage>
</organism>
<evidence type="ECO:0000256" key="6">
    <source>
        <dbReference type="ARBA" id="ARBA00022989"/>
    </source>
</evidence>
<evidence type="ECO:0000313" key="13">
    <source>
        <dbReference type="EMBL" id="CAG8240644.1"/>
    </source>
</evidence>
<evidence type="ECO:0000256" key="10">
    <source>
        <dbReference type="SAM" id="Coils"/>
    </source>
</evidence>
<proteinExistence type="inferred from homology"/>
<evidence type="ECO:0000256" key="9">
    <source>
        <dbReference type="ARBA" id="ARBA00037934"/>
    </source>
</evidence>
<reference evidence="13" key="1">
    <citation type="submission" date="2021-07" db="EMBL/GenBank/DDBJ databases">
        <authorList>
            <person name="Branca A.L. A."/>
        </authorList>
    </citation>
    <scope>NUCLEOTIDE SEQUENCE</scope>
</reference>
<keyword evidence="4" id="KW-0256">Endoplasmic reticulum</keyword>
<feature type="region of interest" description="Disordered" evidence="11">
    <location>
        <begin position="113"/>
        <end position="150"/>
    </location>
</feature>
<feature type="domain" description="Sec20 C-terminal" evidence="12">
    <location>
        <begin position="160"/>
        <end position="249"/>
    </location>
</feature>
<evidence type="ECO:0000256" key="4">
    <source>
        <dbReference type="ARBA" id="ARBA00022824"/>
    </source>
</evidence>
<keyword evidence="2" id="KW-0813">Transport</keyword>
<dbReference type="GO" id="GO:0005789">
    <property type="term" value="C:endoplasmic reticulum membrane"/>
    <property type="evidence" value="ECO:0007669"/>
    <property type="project" value="UniProtKB-SubCell"/>
</dbReference>
<comment type="caution">
    <text evidence="13">The sequence shown here is derived from an EMBL/GenBank/DDBJ whole genome shotgun (WGS) entry which is preliminary data.</text>
</comment>
<feature type="compositionally biased region" description="Basic and acidic residues" evidence="11">
    <location>
        <begin position="121"/>
        <end position="134"/>
    </location>
</feature>
<dbReference type="EMBL" id="CAJVOS010000071">
    <property type="protein sequence ID" value="CAG8240644.1"/>
    <property type="molecule type" value="Genomic_DNA"/>
</dbReference>
<evidence type="ECO:0000256" key="7">
    <source>
        <dbReference type="ARBA" id="ARBA00023054"/>
    </source>
</evidence>
<evidence type="ECO:0000256" key="5">
    <source>
        <dbReference type="ARBA" id="ARBA00022892"/>
    </source>
</evidence>
<dbReference type="PANTHER" id="PTHR12825:SF0">
    <property type="entry name" value="VESICLE TRANSPORT PROTEIN SEC20"/>
    <property type="match status" value="1"/>
</dbReference>
<keyword evidence="7 10" id="KW-0175">Coiled coil</keyword>
<keyword evidence="5" id="KW-0931">ER-Golgi transport</keyword>
<dbReference type="Proteomes" id="UP001153618">
    <property type="component" value="Unassembled WGS sequence"/>
</dbReference>
<evidence type="ECO:0000256" key="1">
    <source>
        <dbReference type="ARBA" id="ARBA00004163"/>
    </source>
</evidence>
<dbReference type="GO" id="GO:0031201">
    <property type="term" value="C:SNARE complex"/>
    <property type="evidence" value="ECO:0007669"/>
    <property type="project" value="TreeGrafter"/>
</dbReference>
<evidence type="ECO:0000313" key="14">
    <source>
        <dbReference type="Proteomes" id="UP001153618"/>
    </source>
</evidence>
<comment type="similarity">
    <text evidence="9">Belongs to the SEC20 family.</text>
</comment>
<feature type="region of interest" description="Disordered" evidence="11">
    <location>
        <begin position="342"/>
        <end position="383"/>
    </location>
</feature>
<accession>A0A9W4I4C2</accession>
<dbReference type="Pfam" id="PF03908">
    <property type="entry name" value="Sec20"/>
    <property type="match status" value="1"/>
</dbReference>
<comment type="subcellular location">
    <subcellularLocation>
        <location evidence="1">Endoplasmic reticulum membrane</location>
        <topology evidence="1">Single-pass type IV membrane protein</topology>
    </subcellularLocation>
</comment>
<dbReference type="GO" id="GO:0005484">
    <property type="term" value="F:SNAP receptor activity"/>
    <property type="evidence" value="ECO:0007669"/>
    <property type="project" value="InterPro"/>
</dbReference>